<evidence type="ECO:0000256" key="1">
    <source>
        <dbReference type="ARBA" id="ARBA00022737"/>
    </source>
</evidence>
<dbReference type="PROSITE" id="PS50222">
    <property type="entry name" value="EF_HAND_2"/>
    <property type="match status" value="3"/>
</dbReference>
<dbReference type="InterPro" id="IPR002048">
    <property type="entry name" value="EF_hand_dom"/>
</dbReference>
<dbReference type="GO" id="GO:0043226">
    <property type="term" value="C:organelle"/>
    <property type="evidence" value="ECO:0007669"/>
    <property type="project" value="UniProtKB-ARBA"/>
</dbReference>
<dbReference type="InterPro" id="IPR018247">
    <property type="entry name" value="EF_Hand_1_Ca_BS"/>
</dbReference>
<comment type="caution">
    <text evidence="4">The sequence shown here is derived from an EMBL/GenBank/DDBJ whole genome shotgun (WGS) entry which is preliminary data.</text>
</comment>
<reference evidence="4 5" key="1">
    <citation type="journal article" date="2020" name="Nat. Food">
        <title>A phased Vanilla planifolia genome enables genetic improvement of flavour and production.</title>
        <authorList>
            <person name="Hasing T."/>
            <person name="Tang H."/>
            <person name="Brym M."/>
            <person name="Khazi F."/>
            <person name="Huang T."/>
            <person name="Chambers A.H."/>
        </authorList>
    </citation>
    <scope>NUCLEOTIDE SEQUENCE [LARGE SCALE GENOMIC DNA]</scope>
    <source>
        <tissue evidence="4">Leaf</tissue>
    </source>
</reference>
<dbReference type="InterPro" id="IPR011992">
    <property type="entry name" value="EF-hand-dom_pair"/>
</dbReference>
<keyword evidence="2" id="KW-0106">Calcium</keyword>
<dbReference type="GO" id="GO:0005509">
    <property type="term" value="F:calcium ion binding"/>
    <property type="evidence" value="ECO:0007669"/>
    <property type="project" value="InterPro"/>
</dbReference>
<keyword evidence="1" id="KW-0677">Repeat</keyword>
<sequence>MCPSDRHILPIPLQFGGHSPAFDVLDSDRDGRISHDDLRAFCSFFAPSPRTTKSPAMISVADADGSGFIEFEDFRHVLPGGGSHGEGVIMKDAFQMMDRDGDGRVGFDDLKAYLGWAGMPDADDDVREMLRCGGCDETAGSASMTYCEYWPSISSPARDGGIRR</sequence>
<dbReference type="OrthoDB" id="420046at2759"/>
<name>A0A835RK86_VANPL</name>
<dbReference type="PANTHER" id="PTHR23050">
    <property type="entry name" value="CALCIUM BINDING PROTEIN"/>
    <property type="match status" value="1"/>
</dbReference>
<feature type="domain" description="EF-hand" evidence="3">
    <location>
        <begin position="49"/>
        <end position="84"/>
    </location>
</feature>
<dbReference type="Gene3D" id="1.10.238.10">
    <property type="entry name" value="EF-hand"/>
    <property type="match status" value="2"/>
</dbReference>
<dbReference type="FunFam" id="1.10.238.10:FF:000178">
    <property type="entry name" value="Calmodulin-2 A"/>
    <property type="match status" value="1"/>
</dbReference>
<dbReference type="Proteomes" id="UP000636800">
    <property type="component" value="Chromosome 2"/>
</dbReference>
<evidence type="ECO:0000259" key="3">
    <source>
        <dbReference type="PROSITE" id="PS50222"/>
    </source>
</evidence>
<evidence type="ECO:0000313" key="4">
    <source>
        <dbReference type="EMBL" id="KAG0492028.1"/>
    </source>
</evidence>
<dbReference type="SUPFAM" id="SSF47473">
    <property type="entry name" value="EF-hand"/>
    <property type="match status" value="1"/>
</dbReference>
<keyword evidence="5" id="KW-1185">Reference proteome</keyword>
<gene>
    <name evidence="4" type="ORF">HPP92_005426</name>
</gene>
<accession>A0A835RK86</accession>
<dbReference type="PROSITE" id="PS00018">
    <property type="entry name" value="EF_HAND_1"/>
    <property type="match status" value="3"/>
</dbReference>
<feature type="domain" description="EF-hand" evidence="3">
    <location>
        <begin position="21"/>
        <end position="48"/>
    </location>
</feature>
<dbReference type="InterPro" id="IPR050145">
    <property type="entry name" value="Centrin_CML-like"/>
</dbReference>
<evidence type="ECO:0000256" key="2">
    <source>
        <dbReference type="ARBA" id="ARBA00022837"/>
    </source>
</evidence>
<feature type="domain" description="EF-hand" evidence="3">
    <location>
        <begin position="85"/>
        <end position="120"/>
    </location>
</feature>
<dbReference type="AlphaFoldDB" id="A0A835RK86"/>
<dbReference type="Pfam" id="PF13405">
    <property type="entry name" value="EF-hand_6"/>
    <property type="match status" value="1"/>
</dbReference>
<dbReference type="EMBL" id="JADCNL010000002">
    <property type="protein sequence ID" value="KAG0492028.1"/>
    <property type="molecule type" value="Genomic_DNA"/>
</dbReference>
<dbReference type="SMART" id="SM00054">
    <property type="entry name" value="EFh"/>
    <property type="match status" value="3"/>
</dbReference>
<protein>
    <recommendedName>
        <fullName evidence="3">EF-hand domain-containing protein</fullName>
    </recommendedName>
</protein>
<dbReference type="Pfam" id="PF13499">
    <property type="entry name" value="EF-hand_7"/>
    <property type="match status" value="1"/>
</dbReference>
<proteinExistence type="predicted"/>
<organism evidence="4 5">
    <name type="scientific">Vanilla planifolia</name>
    <name type="common">Vanilla</name>
    <dbReference type="NCBI Taxonomy" id="51239"/>
    <lineage>
        <taxon>Eukaryota</taxon>
        <taxon>Viridiplantae</taxon>
        <taxon>Streptophyta</taxon>
        <taxon>Embryophyta</taxon>
        <taxon>Tracheophyta</taxon>
        <taxon>Spermatophyta</taxon>
        <taxon>Magnoliopsida</taxon>
        <taxon>Liliopsida</taxon>
        <taxon>Asparagales</taxon>
        <taxon>Orchidaceae</taxon>
        <taxon>Vanilloideae</taxon>
        <taxon>Vanilleae</taxon>
        <taxon>Vanilla</taxon>
    </lineage>
</organism>
<evidence type="ECO:0000313" key="5">
    <source>
        <dbReference type="Proteomes" id="UP000636800"/>
    </source>
</evidence>